<dbReference type="EMBL" id="LR134204">
    <property type="protein sequence ID" value="VEB93349.1"/>
    <property type="molecule type" value="Genomic_DNA"/>
</dbReference>
<dbReference type="AlphaFoldDB" id="A0A3S4M8A5"/>
<dbReference type="Proteomes" id="UP000270272">
    <property type="component" value="Chromosome"/>
</dbReference>
<evidence type="ECO:0000313" key="2">
    <source>
        <dbReference type="Proteomes" id="UP000270272"/>
    </source>
</evidence>
<proteinExistence type="predicted"/>
<gene>
    <name evidence="1" type="ORF">NCTC11075_04230</name>
</gene>
<sequence length="66" mass="7706">MQRDAVREHQVGGDFKERPQHKTAIFHVVVRYRQAGRVYYVITKQHDVEIERARPPAFGFANATLL</sequence>
<organism evidence="1 2">
    <name type="scientific">Citrobacter koseri</name>
    <name type="common">Citrobacter diversus</name>
    <dbReference type="NCBI Taxonomy" id="545"/>
    <lineage>
        <taxon>Bacteria</taxon>
        <taxon>Pseudomonadati</taxon>
        <taxon>Pseudomonadota</taxon>
        <taxon>Gammaproteobacteria</taxon>
        <taxon>Enterobacterales</taxon>
        <taxon>Enterobacteriaceae</taxon>
        <taxon>Citrobacter</taxon>
    </lineage>
</organism>
<reference evidence="1 2" key="1">
    <citation type="submission" date="2018-12" db="EMBL/GenBank/DDBJ databases">
        <authorList>
            <consortium name="Pathogen Informatics"/>
        </authorList>
    </citation>
    <scope>NUCLEOTIDE SEQUENCE [LARGE SCALE GENOMIC DNA]</scope>
    <source>
        <strain evidence="1 2">NCTC11075</strain>
    </source>
</reference>
<accession>A0A3S4M8A5</accession>
<evidence type="ECO:0000313" key="1">
    <source>
        <dbReference type="EMBL" id="VEB93349.1"/>
    </source>
</evidence>
<name>A0A3S4M8A5_CITKO</name>
<protein>
    <submittedName>
        <fullName evidence="1">Uncharacterized protein</fullName>
    </submittedName>
</protein>